<name>A0A0D2ZS53_BRAOL</name>
<sequence length="94" mass="10689">MQGYPPLSGVQSHSGPSVDLDEKSFTLLVKFNDYYTESDKDYCDEFEKERKSASQESDEEEELNSGNGNDNKENPFESEEDPEEPQGNSNKKQD</sequence>
<dbReference type="AlphaFoldDB" id="A0A0D2ZS53"/>
<reference evidence="2" key="1">
    <citation type="journal article" date="2014" name="Genome Biol.">
        <title>Transcriptome and methylome profiling reveals relics of genome dominance in the mesopolyploid Brassica oleracea.</title>
        <authorList>
            <person name="Parkin I.A."/>
            <person name="Koh C."/>
            <person name="Tang H."/>
            <person name="Robinson S.J."/>
            <person name="Kagale S."/>
            <person name="Clarke W.E."/>
            <person name="Town C.D."/>
            <person name="Nixon J."/>
            <person name="Krishnakumar V."/>
            <person name="Bidwell S.L."/>
            <person name="Denoeud F."/>
            <person name="Belcram H."/>
            <person name="Links M.G."/>
            <person name="Just J."/>
            <person name="Clarke C."/>
            <person name="Bender T."/>
            <person name="Huebert T."/>
            <person name="Mason A.S."/>
            <person name="Pires J.C."/>
            <person name="Barker G."/>
            <person name="Moore J."/>
            <person name="Walley P.G."/>
            <person name="Manoli S."/>
            <person name="Batley J."/>
            <person name="Edwards D."/>
            <person name="Nelson M.N."/>
            <person name="Wang X."/>
            <person name="Paterson A.H."/>
            <person name="King G."/>
            <person name="Bancroft I."/>
            <person name="Chalhoub B."/>
            <person name="Sharpe A.G."/>
        </authorList>
    </citation>
    <scope>NUCLEOTIDE SEQUENCE [LARGE SCALE GENOMIC DNA]</scope>
    <source>
        <strain evidence="2">cv. TO1000</strain>
    </source>
</reference>
<evidence type="ECO:0000256" key="1">
    <source>
        <dbReference type="SAM" id="MobiDB-lite"/>
    </source>
</evidence>
<proteinExistence type="predicted"/>
<evidence type="ECO:0000313" key="3">
    <source>
        <dbReference type="Proteomes" id="UP000032141"/>
    </source>
</evidence>
<dbReference type="HOGENOM" id="CLU_2389297_0_0_1"/>
<reference evidence="2" key="2">
    <citation type="submission" date="2015-06" db="UniProtKB">
        <authorList>
            <consortium name="EnsemblPlants"/>
        </authorList>
    </citation>
    <scope>IDENTIFICATION</scope>
</reference>
<feature type="region of interest" description="Disordered" evidence="1">
    <location>
        <begin position="44"/>
        <end position="94"/>
    </location>
</feature>
<protein>
    <submittedName>
        <fullName evidence="2">Uncharacterized protein</fullName>
    </submittedName>
</protein>
<dbReference type="EnsemblPlants" id="Bo00907s020.1">
    <property type="protein sequence ID" value="Bo00907s020.1"/>
    <property type="gene ID" value="Bo00907s020"/>
</dbReference>
<organism evidence="2 3">
    <name type="scientific">Brassica oleracea var. oleracea</name>
    <dbReference type="NCBI Taxonomy" id="109376"/>
    <lineage>
        <taxon>Eukaryota</taxon>
        <taxon>Viridiplantae</taxon>
        <taxon>Streptophyta</taxon>
        <taxon>Embryophyta</taxon>
        <taxon>Tracheophyta</taxon>
        <taxon>Spermatophyta</taxon>
        <taxon>Magnoliopsida</taxon>
        <taxon>eudicotyledons</taxon>
        <taxon>Gunneridae</taxon>
        <taxon>Pentapetalae</taxon>
        <taxon>rosids</taxon>
        <taxon>malvids</taxon>
        <taxon>Brassicales</taxon>
        <taxon>Brassicaceae</taxon>
        <taxon>Brassiceae</taxon>
        <taxon>Brassica</taxon>
    </lineage>
</organism>
<feature type="region of interest" description="Disordered" evidence="1">
    <location>
        <begin position="1"/>
        <end position="21"/>
    </location>
</feature>
<dbReference type="Proteomes" id="UP000032141">
    <property type="component" value="Unassembled WGS sequence"/>
</dbReference>
<keyword evidence="3" id="KW-1185">Reference proteome</keyword>
<accession>A0A0D2ZS53</accession>
<dbReference type="Gramene" id="Bo00907s020.1">
    <property type="protein sequence ID" value="Bo00907s020.1"/>
    <property type="gene ID" value="Bo00907s020"/>
</dbReference>
<evidence type="ECO:0000313" key="2">
    <source>
        <dbReference type="EnsemblPlants" id="Bo00907s020.1"/>
    </source>
</evidence>
<feature type="compositionally biased region" description="Basic and acidic residues" evidence="1">
    <location>
        <begin position="44"/>
        <end position="53"/>
    </location>
</feature>